<protein>
    <recommendedName>
        <fullName evidence="7">J domain-containing protein</fullName>
    </recommendedName>
</protein>
<dbReference type="Pfam" id="PF00226">
    <property type="entry name" value="DnaJ"/>
    <property type="match status" value="1"/>
</dbReference>
<keyword evidence="4" id="KW-0408">Iron</keyword>
<dbReference type="EMBL" id="AJVK01009796">
    <property type="status" value="NOT_ANNOTATED_CDS"/>
    <property type="molecule type" value="Genomic_DNA"/>
</dbReference>
<dbReference type="PANTHER" id="PTHR45255">
    <property type="entry name" value="DNAJ HOMOLOG SUBFAMILY C MEMBER 24"/>
    <property type="match status" value="1"/>
</dbReference>
<dbReference type="InterPro" id="IPR036671">
    <property type="entry name" value="DPH_MB_sf"/>
</dbReference>
<dbReference type="InterPro" id="IPR001623">
    <property type="entry name" value="DnaJ_domain"/>
</dbReference>
<dbReference type="SUPFAM" id="SSF46565">
    <property type="entry name" value="Chaperone J-domain"/>
    <property type="match status" value="1"/>
</dbReference>
<sequence length="228" mass="26346">MSDIKRNYYEVLGCSKEASPEELKKSYQSLILKYHPDKRTPDNKADTEDSFHSIDTAYKILRDPESRKIYDAELLQKEFSERPFVLETVHRREFTRDEECGYFMTRKCRCGSGYTLPEKEYLRNESFYITCSECSLVILVIREIMDFGDNFEQQEIDPAAEFLAREQSALAGLEDDLNPPAAVPQVKTEDNGTLESSESFEMINNIESHEQTNVNGKIIILIQFLSPP</sequence>
<reference evidence="5" key="1">
    <citation type="submission" date="2022-08" db="UniProtKB">
        <authorList>
            <consortium name="EnsemblMetazoa"/>
        </authorList>
    </citation>
    <scope>IDENTIFICATION</scope>
    <source>
        <strain evidence="5">Israel</strain>
    </source>
</reference>
<dbReference type="PANTHER" id="PTHR45255:SF1">
    <property type="entry name" value="DNAJ HOMOLOG SUBFAMILY C MEMBER 24"/>
    <property type="match status" value="1"/>
</dbReference>
<dbReference type="InterPro" id="IPR007872">
    <property type="entry name" value="DPH_MB_dom"/>
</dbReference>
<dbReference type="InterPro" id="IPR036869">
    <property type="entry name" value="J_dom_sf"/>
</dbReference>
<name>A0A1B0D006_PHLPP</name>
<dbReference type="PROSITE" id="PS51074">
    <property type="entry name" value="DPH_MB"/>
    <property type="match status" value="1"/>
</dbReference>
<evidence type="ECO:0008006" key="7">
    <source>
        <dbReference type="Google" id="ProtNLM"/>
    </source>
</evidence>
<dbReference type="GO" id="GO:0008198">
    <property type="term" value="F:ferrous iron binding"/>
    <property type="evidence" value="ECO:0007669"/>
    <property type="project" value="TreeGrafter"/>
</dbReference>
<dbReference type="VEuPathDB" id="VectorBase:PPAI000678"/>
<comment type="similarity">
    <text evidence="1">Belongs to the DPH4 family.</text>
</comment>
<dbReference type="VEuPathDB" id="VectorBase:PPAPM1_012461"/>
<dbReference type="AlphaFoldDB" id="A0A1B0D006"/>
<evidence type="ECO:0000313" key="6">
    <source>
        <dbReference type="Proteomes" id="UP000092462"/>
    </source>
</evidence>
<keyword evidence="2" id="KW-0479">Metal-binding</keyword>
<dbReference type="VEuPathDB" id="VectorBase:PPAPM1_001839"/>
<keyword evidence="3" id="KW-0862">Zinc</keyword>
<dbReference type="SMART" id="SM00271">
    <property type="entry name" value="DnaJ"/>
    <property type="match status" value="1"/>
</dbReference>
<organism evidence="5 6">
    <name type="scientific">Phlebotomus papatasi</name>
    <name type="common">Sandfly</name>
    <dbReference type="NCBI Taxonomy" id="29031"/>
    <lineage>
        <taxon>Eukaryota</taxon>
        <taxon>Metazoa</taxon>
        <taxon>Ecdysozoa</taxon>
        <taxon>Arthropoda</taxon>
        <taxon>Hexapoda</taxon>
        <taxon>Insecta</taxon>
        <taxon>Pterygota</taxon>
        <taxon>Neoptera</taxon>
        <taxon>Endopterygota</taxon>
        <taxon>Diptera</taxon>
        <taxon>Nematocera</taxon>
        <taxon>Psychodoidea</taxon>
        <taxon>Psychodidae</taxon>
        <taxon>Phlebotomus</taxon>
        <taxon>Phlebotomus</taxon>
    </lineage>
</organism>
<dbReference type="Proteomes" id="UP000092462">
    <property type="component" value="Unassembled WGS sequence"/>
</dbReference>
<evidence type="ECO:0000256" key="2">
    <source>
        <dbReference type="ARBA" id="ARBA00022723"/>
    </source>
</evidence>
<dbReference type="SUPFAM" id="SSF144217">
    <property type="entry name" value="CSL zinc finger"/>
    <property type="match status" value="1"/>
</dbReference>
<dbReference type="Pfam" id="PF05207">
    <property type="entry name" value="Zn_ribbon_CSL"/>
    <property type="match status" value="1"/>
</dbReference>
<dbReference type="EnsemblMetazoa" id="PPAI000678-RA">
    <property type="protein sequence ID" value="PPAI000678-PA"/>
    <property type="gene ID" value="PPAI000678"/>
</dbReference>
<evidence type="ECO:0000313" key="5">
    <source>
        <dbReference type="EnsemblMetazoa" id="PPAI000678-PA"/>
    </source>
</evidence>
<dbReference type="Gene3D" id="1.10.287.110">
    <property type="entry name" value="DnaJ domain"/>
    <property type="match status" value="1"/>
</dbReference>
<dbReference type="PROSITE" id="PS50076">
    <property type="entry name" value="DNAJ_2"/>
    <property type="match status" value="1"/>
</dbReference>
<proteinExistence type="inferred from homology"/>
<keyword evidence="6" id="KW-1185">Reference proteome</keyword>
<evidence type="ECO:0000256" key="4">
    <source>
        <dbReference type="ARBA" id="ARBA00023004"/>
    </source>
</evidence>
<dbReference type="Gene3D" id="3.10.660.10">
    <property type="entry name" value="DPH Zinc finger"/>
    <property type="match status" value="1"/>
</dbReference>
<dbReference type="GO" id="GO:0001671">
    <property type="term" value="F:ATPase activator activity"/>
    <property type="evidence" value="ECO:0007669"/>
    <property type="project" value="TreeGrafter"/>
</dbReference>
<evidence type="ECO:0000256" key="1">
    <source>
        <dbReference type="ARBA" id="ARBA00006169"/>
    </source>
</evidence>
<dbReference type="CDD" id="cd06257">
    <property type="entry name" value="DnaJ"/>
    <property type="match status" value="1"/>
</dbReference>
<dbReference type="PRINTS" id="PR00625">
    <property type="entry name" value="JDOMAIN"/>
</dbReference>
<accession>A0A1B0D006</accession>
<evidence type="ECO:0000256" key="3">
    <source>
        <dbReference type="ARBA" id="ARBA00022833"/>
    </source>
</evidence>